<sequence length="210" mass="22336">MGTTVATNALLERKGERSALLVSKGFPDLLHIGNQSRPDIFDLRIRCPDNLYETVVEVDEEVCLPLTDEPGPRNGADAAENAKRYPPGGPVVRGVTGEAVCVRQAPDLSALRAELARVAESGISSVAVVLKHAAIFPDHEVAVGKLARGMGFKQVSLSHEVMPMVKMVPRGFTAAADAYLTPHILKCVGSLALRAPRAPPTLAVPQSLEC</sequence>
<accession>A0A0D2J842</accession>
<dbReference type="PANTHER" id="PTHR11365">
    <property type="entry name" value="5-OXOPROLINASE RELATED"/>
    <property type="match status" value="1"/>
</dbReference>
<dbReference type="EC" id="3.5.2.9" evidence="3"/>
<name>A0A0D2J842_9CHLO</name>
<dbReference type="GeneID" id="25729343"/>
<keyword evidence="4" id="KW-1185">Reference proteome</keyword>
<protein>
    <submittedName>
        <fullName evidence="3">5-oxoprolinase (ATP-hydrolysing)</fullName>
        <ecNumber evidence="3">3.5.2.9</ecNumber>
    </submittedName>
</protein>
<evidence type="ECO:0000313" key="4">
    <source>
        <dbReference type="Proteomes" id="UP000054498"/>
    </source>
</evidence>
<feature type="domain" description="Hydantoinase/oxoprolinase N-terminal" evidence="2">
    <location>
        <begin position="1"/>
        <end position="150"/>
    </location>
</feature>
<dbReference type="InterPro" id="IPR008040">
    <property type="entry name" value="Hydant_A_N"/>
</dbReference>
<dbReference type="Pfam" id="PF05378">
    <property type="entry name" value="Hydant_A_N"/>
    <property type="match status" value="1"/>
</dbReference>
<gene>
    <name evidence="3" type="ORF">MNEG_12022</name>
</gene>
<dbReference type="Proteomes" id="UP000054498">
    <property type="component" value="Unassembled WGS sequence"/>
</dbReference>
<dbReference type="PANTHER" id="PTHR11365:SF2">
    <property type="entry name" value="5-OXOPROLINASE"/>
    <property type="match status" value="1"/>
</dbReference>
<evidence type="ECO:0000259" key="2">
    <source>
        <dbReference type="Pfam" id="PF05378"/>
    </source>
</evidence>
<proteinExistence type="predicted"/>
<dbReference type="OrthoDB" id="3643at2759"/>
<reference evidence="3 4" key="1">
    <citation type="journal article" date="2013" name="BMC Genomics">
        <title>Reconstruction of the lipid metabolism for the microalga Monoraphidium neglectum from its genome sequence reveals characteristics suitable for biofuel production.</title>
        <authorList>
            <person name="Bogen C."/>
            <person name="Al-Dilaimi A."/>
            <person name="Albersmeier A."/>
            <person name="Wichmann J."/>
            <person name="Grundmann M."/>
            <person name="Rupp O."/>
            <person name="Lauersen K.J."/>
            <person name="Blifernez-Klassen O."/>
            <person name="Kalinowski J."/>
            <person name="Goesmann A."/>
            <person name="Mussgnug J.H."/>
            <person name="Kruse O."/>
        </authorList>
    </citation>
    <scope>NUCLEOTIDE SEQUENCE [LARGE SCALE GENOMIC DNA]</scope>
    <source>
        <strain evidence="3 4">SAG 48.87</strain>
    </source>
</reference>
<dbReference type="KEGG" id="mng:MNEG_12022"/>
<dbReference type="GO" id="GO:0005829">
    <property type="term" value="C:cytosol"/>
    <property type="evidence" value="ECO:0007669"/>
    <property type="project" value="TreeGrafter"/>
</dbReference>
<evidence type="ECO:0000256" key="1">
    <source>
        <dbReference type="SAM" id="MobiDB-lite"/>
    </source>
</evidence>
<keyword evidence="3" id="KW-0378">Hydrolase</keyword>
<dbReference type="EMBL" id="KK103236">
    <property type="protein sequence ID" value="KIY95942.1"/>
    <property type="molecule type" value="Genomic_DNA"/>
</dbReference>
<feature type="region of interest" description="Disordered" evidence="1">
    <location>
        <begin position="67"/>
        <end position="87"/>
    </location>
</feature>
<dbReference type="GO" id="GO:0006749">
    <property type="term" value="P:glutathione metabolic process"/>
    <property type="evidence" value="ECO:0007669"/>
    <property type="project" value="TreeGrafter"/>
</dbReference>
<evidence type="ECO:0000313" key="3">
    <source>
        <dbReference type="EMBL" id="KIY95942.1"/>
    </source>
</evidence>
<dbReference type="GO" id="GO:0017168">
    <property type="term" value="F:5-oxoprolinase (ATP-hydrolyzing) activity"/>
    <property type="evidence" value="ECO:0007669"/>
    <property type="project" value="UniProtKB-EC"/>
</dbReference>
<dbReference type="STRING" id="145388.A0A0D2J842"/>
<organism evidence="3 4">
    <name type="scientific">Monoraphidium neglectum</name>
    <dbReference type="NCBI Taxonomy" id="145388"/>
    <lineage>
        <taxon>Eukaryota</taxon>
        <taxon>Viridiplantae</taxon>
        <taxon>Chlorophyta</taxon>
        <taxon>core chlorophytes</taxon>
        <taxon>Chlorophyceae</taxon>
        <taxon>CS clade</taxon>
        <taxon>Sphaeropleales</taxon>
        <taxon>Selenastraceae</taxon>
        <taxon>Monoraphidium</taxon>
    </lineage>
</organism>
<dbReference type="RefSeq" id="XP_013894962.1">
    <property type="nucleotide sequence ID" value="XM_014039508.1"/>
</dbReference>
<dbReference type="InterPro" id="IPR045079">
    <property type="entry name" value="Oxoprolinase-like"/>
</dbReference>
<dbReference type="AlphaFoldDB" id="A0A0D2J842"/>